<evidence type="ECO:0000313" key="2">
    <source>
        <dbReference type="EMBL" id="HIS30497.1"/>
    </source>
</evidence>
<name>A0A9D1JJ14_9FIRM</name>
<dbReference type="AlphaFoldDB" id="A0A9D1JJ14"/>
<reference evidence="2" key="2">
    <citation type="journal article" date="2021" name="PeerJ">
        <title>Extensive microbial diversity within the chicken gut microbiome revealed by metagenomics and culture.</title>
        <authorList>
            <person name="Gilroy R."/>
            <person name="Ravi A."/>
            <person name="Getino M."/>
            <person name="Pursley I."/>
            <person name="Horton D.L."/>
            <person name="Alikhan N.F."/>
            <person name="Baker D."/>
            <person name="Gharbi K."/>
            <person name="Hall N."/>
            <person name="Watson M."/>
            <person name="Adriaenssens E.M."/>
            <person name="Foster-Nyarko E."/>
            <person name="Jarju S."/>
            <person name="Secka A."/>
            <person name="Antonio M."/>
            <person name="Oren A."/>
            <person name="Chaudhuri R.R."/>
            <person name="La Ragione R."/>
            <person name="Hildebrand F."/>
            <person name="Pallen M.J."/>
        </authorList>
    </citation>
    <scope>NUCLEOTIDE SEQUENCE</scope>
    <source>
        <strain evidence="2">CHK190-19873</strain>
    </source>
</reference>
<evidence type="ECO:0000313" key="3">
    <source>
        <dbReference type="Proteomes" id="UP000823935"/>
    </source>
</evidence>
<proteinExistence type="predicted"/>
<dbReference type="SUPFAM" id="SSF55874">
    <property type="entry name" value="ATPase domain of HSP90 chaperone/DNA topoisomerase II/histidine kinase"/>
    <property type="match status" value="1"/>
</dbReference>
<organism evidence="2 3">
    <name type="scientific">Candidatus Limivivens intestinipullorum</name>
    <dbReference type="NCBI Taxonomy" id="2840858"/>
    <lineage>
        <taxon>Bacteria</taxon>
        <taxon>Bacillati</taxon>
        <taxon>Bacillota</taxon>
        <taxon>Clostridia</taxon>
        <taxon>Lachnospirales</taxon>
        <taxon>Lachnospiraceae</taxon>
        <taxon>Lachnospiraceae incertae sedis</taxon>
        <taxon>Candidatus Limivivens</taxon>
    </lineage>
</organism>
<dbReference type="Pfam" id="PF14501">
    <property type="entry name" value="HATPase_c_5"/>
    <property type="match status" value="1"/>
</dbReference>
<feature type="domain" description="Sensor histidine kinase NatK-like C-terminal" evidence="1">
    <location>
        <begin position="121"/>
        <end position="219"/>
    </location>
</feature>
<dbReference type="EMBL" id="DVIQ01000019">
    <property type="protein sequence ID" value="HIS30497.1"/>
    <property type="molecule type" value="Genomic_DNA"/>
</dbReference>
<dbReference type="Proteomes" id="UP000823935">
    <property type="component" value="Unassembled WGS sequence"/>
</dbReference>
<comment type="caution">
    <text evidence="2">The sequence shown here is derived from an EMBL/GenBank/DDBJ whole genome shotgun (WGS) entry which is preliminary data.</text>
</comment>
<gene>
    <name evidence="2" type="ORF">IAB44_02965</name>
</gene>
<dbReference type="Gene3D" id="3.30.565.10">
    <property type="entry name" value="Histidine kinase-like ATPase, C-terminal domain"/>
    <property type="match status" value="1"/>
</dbReference>
<reference evidence="2" key="1">
    <citation type="submission" date="2020-10" db="EMBL/GenBank/DDBJ databases">
        <authorList>
            <person name="Gilroy R."/>
        </authorList>
    </citation>
    <scope>NUCLEOTIDE SEQUENCE</scope>
    <source>
        <strain evidence="2">CHK190-19873</strain>
    </source>
</reference>
<sequence>MSVWVFAGFFGALSAALVAAVWVKRAKDLEGENRVLREYVVSAEKFYRTMQQRIEAVRRYRHDLAGHRKTLESLLEEMNGKDCSDEIVNAVVSAARQRCGEKGIPLEICVEDAFYGEVEETDLAGLLQNLFGNAVEASERIPRGEKQSIRFVMGRQGNEIRIEMENHIRPGEPVSMQTWKPEREEHGIGTRIIDGIIEKYGGRKEVFVDEKENLFRKRVYLYPRMLPGERERGPENGR</sequence>
<dbReference type="InterPro" id="IPR032834">
    <property type="entry name" value="NatK-like_C"/>
</dbReference>
<protein>
    <submittedName>
        <fullName evidence="2">GHKL domain-containing protein</fullName>
    </submittedName>
</protein>
<dbReference type="InterPro" id="IPR036890">
    <property type="entry name" value="HATPase_C_sf"/>
</dbReference>
<accession>A0A9D1JJ14</accession>
<evidence type="ECO:0000259" key="1">
    <source>
        <dbReference type="Pfam" id="PF14501"/>
    </source>
</evidence>